<keyword evidence="1" id="KW-0479">Metal-binding</keyword>
<dbReference type="PROSITE" id="PS50158">
    <property type="entry name" value="ZF_CCHC"/>
    <property type="match status" value="1"/>
</dbReference>
<dbReference type="Pfam" id="PF03732">
    <property type="entry name" value="Retrotrans_gag"/>
    <property type="match status" value="1"/>
</dbReference>
<dbReference type="InterPro" id="IPR001878">
    <property type="entry name" value="Znf_CCHC"/>
</dbReference>
<evidence type="ECO:0000259" key="4">
    <source>
        <dbReference type="PROSITE" id="PS50158"/>
    </source>
</evidence>
<keyword evidence="2" id="KW-0175">Coiled coil</keyword>
<evidence type="ECO:0000313" key="5">
    <source>
        <dbReference type="EMBL" id="OMJ13760.1"/>
    </source>
</evidence>
<dbReference type="EMBL" id="LSSN01003355">
    <property type="protein sequence ID" value="OMJ13760.1"/>
    <property type="molecule type" value="Genomic_DNA"/>
</dbReference>
<organism evidence="5 6">
    <name type="scientific">Smittium culicis</name>
    <dbReference type="NCBI Taxonomy" id="133412"/>
    <lineage>
        <taxon>Eukaryota</taxon>
        <taxon>Fungi</taxon>
        <taxon>Fungi incertae sedis</taxon>
        <taxon>Zoopagomycota</taxon>
        <taxon>Kickxellomycotina</taxon>
        <taxon>Harpellomycetes</taxon>
        <taxon>Harpellales</taxon>
        <taxon>Legeriomycetaceae</taxon>
        <taxon>Smittium</taxon>
    </lineage>
</organism>
<evidence type="ECO:0000256" key="1">
    <source>
        <dbReference type="PROSITE-ProRule" id="PRU00047"/>
    </source>
</evidence>
<keyword evidence="1" id="KW-0862">Zinc</keyword>
<feature type="domain" description="CCHC-type" evidence="4">
    <location>
        <begin position="292"/>
        <end position="307"/>
    </location>
</feature>
<evidence type="ECO:0000256" key="3">
    <source>
        <dbReference type="SAM" id="MobiDB-lite"/>
    </source>
</evidence>
<dbReference type="Gene3D" id="4.10.60.10">
    <property type="entry name" value="Zinc finger, CCHC-type"/>
    <property type="match status" value="1"/>
</dbReference>
<feature type="coiled-coil region" evidence="2">
    <location>
        <begin position="3"/>
        <end position="30"/>
    </location>
</feature>
<dbReference type="OrthoDB" id="5584959at2759"/>
<protein>
    <recommendedName>
        <fullName evidence="4">CCHC-type domain-containing protein</fullName>
    </recommendedName>
</protein>
<dbReference type="AlphaFoldDB" id="A0A1R1XGL2"/>
<dbReference type="GO" id="GO:0008270">
    <property type="term" value="F:zinc ion binding"/>
    <property type="evidence" value="ECO:0007669"/>
    <property type="project" value="UniProtKB-KW"/>
</dbReference>
<reference evidence="5 6" key="1">
    <citation type="submission" date="2017-01" db="EMBL/GenBank/DDBJ databases">
        <authorList>
            <person name="Mah S.A."/>
            <person name="Swanson W.J."/>
            <person name="Moy G.W."/>
            <person name="Vacquier V.D."/>
        </authorList>
    </citation>
    <scope>NUCLEOTIDE SEQUENCE [LARGE SCALE GENOMIC DNA]</scope>
    <source>
        <strain evidence="5 6">GSMNP</strain>
    </source>
</reference>
<keyword evidence="1" id="KW-0863">Zinc-finger</keyword>
<name>A0A1R1XGL2_9FUNG</name>
<dbReference type="InterPro" id="IPR005162">
    <property type="entry name" value="Retrotrans_gag_dom"/>
</dbReference>
<gene>
    <name evidence="5" type="ORF">AYI70_g8311</name>
</gene>
<dbReference type="Proteomes" id="UP000187283">
    <property type="component" value="Unassembled WGS sequence"/>
</dbReference>
<evidence type="ECO:0000256" key="2">
    <source>
        <dbReference type="SAM" id="Coils"/>
    </source>
</evidence>
<proteinExistence type="predicted"/>
<accession>A0A1R1XGL2</accession>
<keyword evidence="6" id="KW-1185">Reference proteome</keyword>
<feature type="region of interest" description="Disordered" evidence="3">
    <location>
        <begin position="242"/>
        <end position="276"/>
    </location>
</feature>
<feature type="compositionally biased region" description="Low complexity" evidence="3">
    <location>
        <begin position="246"/>
        <end position="260"/>
    </location>
</feature>
<dbReference type="STRING" id="133412.A0A1R1XGL2"/>
<comment type="caution">
    <text evidence="5">The sequence shown here is derived from an EMBL/GenBank/DDBJ whole genome shotgun (WGS) entry which is preliminary data.</text>
</comment>
<evidence type="ECO:0000313" key="6">
    <source>
        <dbReference type="Proteomes" id="UP000187283"/>
    </source>
</evidence>
<dbReference type="GO" id="GO:0003676">
    <property type="term" value="F:nucleic acid binding"/>
    <property type="evidence" value="ECO:0007669"/>
    <property type="project" value="InterPro"/>
</dbReference>
<dbReference type="SUPFAM" id="SSF57756">
    <property type="entry name" value="Retrovirus zinc finger-like domains"/>
    <property type="match status" value="1"/>
</dbReference>
<dbReference type="InterPro" id="IPR036875">
    <property type="entry name" value="Znf_CCHC_sf"/>
</dbReference>
<sequence>MFMQYQQEKLEIVTREKQLAEKEADFYRRQVEIASRPSNHASSSSVSAPKMPKIPEFRGSTIGFARWISWVSDLFENYPQLTDFNRRMMVVESLKEEARSWYDAEPDSSTTSWEALKDALLRQYGGTNSISNALQTINSMALNSRSDFNTFIQKIRPAIQLVAKSDNILSIAMLRQQVDSEIRRFLPEIQNESFASFEQRLKLQFQELQTKSSSRPISVNRSAEISSSMDLDTIAAPIRRVNNYNRPASPSPSSFRPRSPINFRNRNTMPHTPGNSTMSPAQFEQYVKNCICFSCGKKGHLKTMCPNNNKQFRNFNIVETSDMCSDLQGNDQA</sequence>
<feature type="compositionally biased region" description="Polar residues" evidence="3">
    <location>
        <begin position="262"/>
        <end position="276"/>
    </location>
</feature>
<dbReference type="SMART" id="SM00343">
    <property type="entry name" value="ZnF_C2HC"/>
    <property type="match status" value="1"/>
</dbReference>